<dbReference type="AlphaFoldDB" id="A0A559JEU2"/>
<protein>
    <submittedName>
        <fullName evidence="1">DNA primase</fullName>
    </submittedName>
</protein>
<evidence type="ECO:0000313" key="1">
    <source>
        <dbReference type="EMBL" id="TVX98388.1"/>
    </source>
</evidence>
<comment type="caution">
    <text evidence="1">The sequence shown here is derived from an EMBL/GenBank/DDBJ whole genome shotgun (WGS) entry which is preliminary data.</text>
</comment>
<dbReference type="OrthoDB" id="2534535at2"/>
<gene>
    <name evidence="1" type="ORF">FPZ49_34545</name>
</gene>
<organism evidence="1 2">
    <name type="scientific">Paenibacillus cremeus</name>
    <dbReference type="NCBI Taxonomy" id="2163881"/>
    <lineage>
        <taxon>Bacteria</taxon>
        <taxon>Bacillati</taxon>
        <taxon>Bacillota</taxon>
        <taxon>Bacilli</taxon>
        <taxon>Bacillales</taxon>
        <taxon>Paenibacillaceae</taxon>
        <taxon>Paenibacillus</taxon>
    </lineage>
</organism>
<keyword evidence="2" id="KW-1185">Reference proteome</keyword>
<accession>A0A559JEU2</accession>
<dbReference type="EMBL" id="VNJI01000093">
    <property type="protein sequence ID" value="TVX98388.1"/>
    <property type="molecule type" value="Genomic_DNA"/>
</dbReference>
<evidence type="ECO:0000313" key="2">
    <source>
        <dbReference type="Proteomes" id="UP000317036"/>
    </source>
</evidence>
<name>A0A559JEU2_9BACL</name>
<dbReference type="Proteomes" id="UP000317036">
    <property type="component" value="Unassembled WGS sequence"/>
</dbReference>
<reference evidence="1 2" key="1">
    <citation type="submission" date="2019-07" db="EMBL/GenBank/DDBJ databases">
        <authorList>
            <person name="Kim J."/>
        </authorList>
    </citation>
    <scope>NUCLEOTIDE SEQUENCE [LARGE SCALE GENOMIC DNA]</scope>
    <source>
        <strain evidence="1 2">JC52</strain>
    </source>
</reference>
<proteinExistence type="predicted"/>
<sequence length="91" mass="10324">MLKKWGVKKAVVAYDADAFITKDKDGQKQKNEQVFKNLIDFSKEILESDGIELVFWIWNIADGKGLDDVLMGGKLPMEVNPRTKTRVPVTI</sequence>